<gene>
    <name evidence="1" type="ORF">ASPVEDRAFT_880601</name>
</gene>
<keyword evidence="2" id="KW-1185">Reference proteome</keyword>
<protein>
    <recommendedName>
        <fullName evidence="3">F-box domain-containing protein</fullName>
    </recommendedName>
</protein>
<reference evidence="2" key="1">
    <citation type="journal article" date="2017" name="Genome Biol.">
        <title>Comparative genomics reveals high biological diversity and specific adaptations in the industrially and medically important fungal genus Aspergillus.</title>
        <authorList>
            <person name="de Vries R.P."/>
            <person name="Riley R."/>
            <person name="Wiebenga A."/>
            <person name="Aguilar-Osorio G."/>
            <person name="Amillis S."/>
            <person name="Uchima C.A."/>
            <person name="Anderluh G."/>
            <person name="Asadollahi M."/>
            <person name="Askin M."/>
            <person name="Barry K."/>
            <person name="Battaglia E."/>
            <person name="Bayram O."/>
            <person name="Benocci T."/>
            <person name="Braus-Stromeyer S.A."/>
            <person name="Caldana C."/>
            <person name="Canovas D."/>
            <person name="Cerqueira G.C."/>
            <person name="Chen F."/>
            <person name="Chen W."/>
            <person name="Choi C."/>
            <person name="Clum A."/>
            <person name="Dos Santos R.A."/>
            <person name="Damasio A.R."/>
            <person name="Diallinas G."/>
            <person name="Emri T."/>
            <person name="Fekete E."/>
            <person name="Flipphi M."/>
            <person name="Freyberg S."/>
            <person name="Gallo A."/>
            <person name="Gournas C."/>
            <person name="Habgood R."/>
            <person name="Hainaut M."/>
            <person name="Harispe M.L."/>
            <person name="Henrissat B."/>
            <person name="Hilden K.S."/>
            <person name="Hope R."/>
            <person name="Hossain A."/>
            <person name="Karabika E."/>
            <person name="Karaffa L."/>
            <person name="Karanyi Z."/>
            <person name="Krasevec N."/>
            <person name="Kuo A."/>
            <person name="Kusch H."/>
            <person name="LaButti K."/>
            <person name="Lagendijk E.L."/>
            <person name="Lapidus A."/>
            <person name="Levasseur A."/>
            <person name="Lindquist E."/>
            <person name="Lipzen A."/>
            <person name="Logrieco A.F."/>
            <person name="MacCabe A."/>
            <person name="Maekelae M.R."/>
            <person name="Malavazi I."/>
            <person name="Melin P."/>
            <person name="Meyer V."/>
            <person name="Mielnichuk N."/>
            <person name="Miskei M."/>
            <person name="Molnar A.P."/>
            <person name="Mule G."/>
            <person name="Ngan C.Y."/>
            <person name="Orejas M."/>
            <person name="Orosz E."/>
            <person name="Ouedraogo J.P."/>
            <person name="Overkamp K.M."/>
            <person name="Park H.-S."/>
            <person name="Perrone G."/>
            <person name="Piumi F."/>
            <person name="Punt P.J."/>
            <person name="Ram A.F."/>
            <person name="Ramon A."/>
            <person name="Rauscher S."/>
            <person name="Record E."/>
            <person name="Riano-Pachon D.M."/>
            <person name="Robert V."/>
            <person name="Roehrig J."/>
            <person name="Ruller R."/>
            <person name="Salamov A."/>
            <person name="Salih N.S."/>
            <person name="Samson R.A."/>
            <person name="Sandor E."/>
            <person name="Sanguinetti M."/>
            <person name="Schuetze T."/>
            <person name="Sepcic K."/>
            <person name="Shelest E."/>
            <person name="Sherlock G."/>
            <person name="Sophianopoulou V."/>
            <person name="Squina F.M."/>
            <person name="Sun H."/>
            <person name="Susca A."/>
            <person name="Todd R.B."/>
            <person name="Tsang A."/>
            <person name="Unkles S.E."/>
            <person name="van de Wiele N."/>
            <person name="van Rossen-Uffink D."/>
            <person name="Oliveira J.V."/>
            <person name="Vesth T.C."/>
            <person name="Visser J."/>
            <person name="Yu J.-H."/>
            <person name="Zhou M."/>
            <person name="Andersen M.R."/>
            <person name="Archer D.B."/>
            <person name="Baker S.E."/>
            <person name="Benoit I."/>
            <person name="Brakhage A.A."/>
            <person name="Braus G.H."/>
            <person name="Fischer R."/>
            <person name="Frisvad J.C."/>
            <person name="Goldman G.H."/>
            <person name="Houbraken J."/>
            <person name="Oakley B."/>
            <person name="Pocsi I."/>
            <person name="Scazzocchio C."/>
            <person name="Seiboth B."/>
            <person name="vanKuyk P.A."/>
            <person name="Wortman J."/>
            <person name="Dyer P.S."/>
            <person name="Grigoriev I.V."/>
        </authorList>
    </citation>
    <scope>NUCLEOTIDE SEQUENCE [LARGE SCALE GENOMIC DNA]</scope>
    <source>
        <strain evidence="2">CBS 583.65</strain>
    </source>
</reference>
<accession>A0A1L9P9C2</accession>
<proteinExistence type="predicted"/>
<dbReference type="Proteomes" id="UP000184073">
    <property type="component" value="Unassembled WGS sequence"/>
</dbReference>
<evidence type="ECO:0000313" key="2">
    <source>
        <dbReference type="Proteomes" id="UP000184073"/>
    </source>
</evidence>
<dbReference type="AlphaFoldDB" id="A0A1L9P9C2"/>
<sequence length="531" mass="60547">MLGQLPAEILFELDKNTLMNLYQLCRRFYSIADSQLREIYRTKTFSLNTDLTLSRSVDRRTLKFIKDLVFVPAFKDGRGLGCFRESIPGLALDDKRDNEVECALMPVFRGLRRDSLKNIEYLALKTTAWRKDHAKQHKLSISRFHKVRSLSWQGVCMVNHCIALAEFFQTNAHRLEELELSFGSQIYASLREWRDLQKDYTVARNAFVFKILQLDQGQTKTVFPKLKKLSLGHLHRLRALKLRESTAIVELLSTIATITSRVELISLDIELGSTSDLDTEAFQRFFGLSFPNLEDVFIHVDATDDRSTNLHWRSVLAHDRQINRFVYSRRHQVQGDTMSEAPMTPFNTTEALDGDILALPSVVNLKCVAICDNLSTLATRLSRTPALKWEILNIRSISEYTHGNPLSFEMINDMIASFCALFPGLSFNISRMHRFSPRELGSLLGFACWAFGPSGLPKLDLLVYGEVKDLSEPSFDYICLCRNTTALVGCVPFRVLEIDKSADGDVELRGKIKANAEFLETMPSSPWDPMH</sequence>
<dbReference type="RefSeq" id="XP_040663848.1">
    <property type="nucleotide sequence ID" value="XM_040818230.1"/>
</dbReference>
<evidence type="ECO:0000313" key="1">
    <source>
        <dbReference type="EMBL" id="OJI98085.1"/>
    </source>
</evidence>
<name>A0A1L9P9C2_ASPVE</name>
<dbReference type="VEuPathDB" id="FungiDB:ASPVEDRAFT_880601"/>
<dbReference type="EMBL" id="KV878126">
    <property type="protein sequence ID" value="OJI98085.1"/>
    <property type="molecule type" value="Genomic_DNA"/>
</dbReference>
<evidence type="ECO:0008006" key="3">
    <source>
        <dbReference type="Google" id="ProtNLM"/>
    </source>
</evidence>
<dbReference type="GeneID" id="63733741"/>
<dbReference type="STRING" id="1036611.A0A1L9P9C2"/>
<dbReference type="OrthoDB" id="1720422at2759"/>
<organism evidence="1 2">
    <name type="scientific">Aspergillus versicolor CBS 583.65</name>
    <dbReference type="NCBI Taxonomy" id="1036611"/>
    <lineage>
        <taxon>Eukaryota</taxon>
        <taxon>Fungi</taxon>
        <taxon>Dikarya</taxon>
        <taxon>Ascomycota</taxon>
        <taxon>Pezizomycotina</taxon>
        <taxon>Eurotiomycetes</taxon>
        <taxon>Eurotiomycetidae</taxon>
        <taxon>Eurotiales</taxon>
        <taxon>Aspergillaceae</taxon>
        <taxon>Aspergillus</taxon>
        <taxon>Aspergillus subgen. Nidulantes</taxon>
    </lineage>
</organism>